<proteinExistence type="predicted"/>
<protein>
    <submittedName>
        <fullName evidence="2">Putative conserved secreted protein</fullName>
    </submittedName>
</protein>
<dbReference type="VEuPathDB" id="VectorBase:ISCI003475"/>
<dbReference type="EMBL" id="GHJT01004917">
    <property type="protein sequence ID" value="MOY38888.1"/>
    <property type="molecule type" value="Transcribed_RNA"/>
</dbReference>
<organism evidence="2">
    <name type="scientific">Ixodes scapularis</name>
    <name type="common">Black-legged tick</name>
    <name type="synonym">Deer tick</name>
    <dbReference type="NCBI Taxonomy" id="6945"/>
    <lineage>
        <taxon>Eukaryota</taxon>
        <taxon>Metazoa</taxon>
        <taxon>Ecdysozoa</taxon>
        <taxon>Arthropoda</taxon>
        <taxon>Chelicerata</taxon>
        <taxon>Arachnida</taxon>
        <taxon>Acari</taxon>
        <taxon>Parasitiformes</taxon>
        <taxon>Ixodida</taxon>
        <taxon>Ixodoidea</taxon>
        <taxon>Ixodidae</taxon>
        <taxon>Ixodinae</taxon>
        <taxon>Ixodes</taxon>
    </lineage>
</organism>
<name>A0A4D5RP64_IXOSC</name>
<keyword evidence="1" id="KW-0812">Transmembrane</keyword>
<feature type="transmembrane region" description="Helical" evidence="1">
    <location>
        <begin position="12"/>
        <end position="32"/>
    </location>
</feature>
<evidence type="ECO:0000256" key="1">
    <source>
        <dbReference type="SAM" id="Phobius"/>
    </source>
</evidence>
<evidence type="ECO:0000313" key="2">
    <source>
        <dbReference type="EMBL" id="MOY38888.1"/>
    </source>
</evidence>
<keyword evidence="1" id="KW-0472">Membrane</keyword>
<keyword evidence="1" id="KW-1133">Transmembrane helix</keyword>
<reference evidence="2" key="1">
    <citation type="submission" date="2019-04" db="EMBL/GenBank/DDBJ databases">
        <title>An insight into the mialome of Ixodes scapularis.</title>
        <authorList>
            <person name="Ribeiro J.M."/>
            <person name="Mather T.N."/>
            <person name="Karim S."/>
        </authorList>
    </citation>
    <scope>NUCLEOTIDE SEQUENCE</scope>
</reference>
<sequence length="124" mass="14537">MVSFHRSTVCYQVASLLHFFLYFHLILISNALHDVDFAMSQNAMQREVLLFLSTTRFSLKRYVGRLSGASKKGWFAHLRLFTTEFVKTSCDLSRRDNTPWDTGEFHIFATFFAHHFFLIGTKNF</sequence>
<dbReference type="AlphaFoldDB" id="A0A4D5RP64"/>
<accession>A0A4D5RP64</accession>
<dbReference type="VEuPathDB" id="VectorBase:ISCW003475"/>